<dbReference type="InterPro" id="IPR053018">
    <property type="entry name" value="Elsinochrome_Biosynth-Asso"/>
</dbReference>
<dbReference type="RefSeq" id="XP_051366773.1">
    <property type="nucleotide sequence ID" value="XM_051505513.1"/>
</dbReference>
<evidence type="ECO:0000313" key="2">
    <source>
        <dbReference type="EMBL" id="KAI6785917.1"/>
    </source>
</evidence>
<dbReference type="OrthoDB" id="5427664at2759"/>
<feature type="transmembrane region" description="Helical" evidence="1">
    <location>
        <begin position="50"/>
        <end position="76"/>
    </location>
</feature>
<dbReference type="PANTHER" id="PTHR37577">
    <property type="entry name" value="INTEGRAL MEMBRANE PROTEIN"/>
    <property type="match status" value="1"/>
</dbReference>
<keyword evidence="1" id="KW-0472">Membrane</keyword>
<name>A0A9Q0BHV4_9HYPO</name>
<organism evidence="2 3">
    <name type="scientific">Emericellopsis cladophorae</name>
    <dbReference type="NCBI Taxonomy" id="2686198"/>
    <lineage>
        <taxon>Eukaryota</taxon>
        <taxon>Fungi</taxon>
        <taxon>Dikarya</taxon>
        <taxon>Ascomycota</taxon>
        <taxon>Pezizomycotina</taxon>
        <taxon>Sordariomycetes</taxon>
        <taxon>Hypocreomycetidae</taxon>
        <taxon>Hypocreales</taxon>
        <taxon>Bionectriaceae</taxon>
        <taxon>Emericellopsis</taxon>
    </lineage>
</organism>
<accession>A0A9Q0BHV4</accession>
<reference evidence="2" key="1">
    <citation type="journal article" date="2021" name="J Fungi (Basel)">
        <title>Genomic and Metabolomic Analyses of the Marine Fungus Emericellopsis cladophorae: Insights into Saltwater Adaptability Mechanisms and Its Biosynthetic Potential.</title>
        <authorList>
            <person name="Goncalves M.F.M."/>
            <person name="Hilario S."/>
            <person name="Van de Peer Y."/>
            <person name="Esteves A.C."/>
            <person name="Alves A."/>
        </authorList>
    </citation>
    <scope>NUCLEOTIDE SEQUENCE</scope>
    <source>
        <strain evidence="2">MUM 19.33</strain>
    </source>
</reference>
<feature type="transmembrane region" description="Helical" evidence="1">
    <location>
        <begin position="170"/>
        <end position="188"/>
    </location>
</feature>
<feature type="transmembrane region" description="Helical" evidence="1">
    <location>
        <begin position="139"/>
        <end position="163"/>
    </location>
</feature>
<gene>
    <name evidence="2" type="ORF">J7T54_006256</name>
</gene>
<evidence type="ECO:0000313" key="3">
    <source>
        <dbReference type="Proteomes" id="UP001055219"/>
    </source>
</evidence>
<dbReference type="PANTHER" id="PTHR37577:SF1">
    <property type="entry name" value="INTEGRAL MEMBRANE PROTEIN"/>
    <property type="match status" value="1"/>
</dbReference>
<keyword evidence="3" id="KW-1185">Reference proteome</keyword>
<proteinExistence type="predicted"/>
<dbReference type="GeneID" id="75832734"/>
<evidence type="ECO:0000256" key="1">
    <source>
        <dbReference type="SAM" id="Phobius"/>
    </source>
</evidence>
<keyword evidence="1" id="KW-1133">Transmembrane helix</keyword>
<feature type="transmembrane region" description="Helical" evidence="1">
    <location>
        <begin position="318"/>
        <end position="342"/>
    </location>
</feature>
<dbReference type="EMBL" id="JAGIXG020000001">
    <property type="protein sequence ID" value="KAI6785917.1"/>
    <property type="molecule type" value="Genomic_DNA"/>
</dbReference>
<feature type="transmembrane region" description="Helical" evidence="1">
    <location>
        <begin position="110"/>
        <end position="133"/>
    </location>
</feature>
<feature type="transmembrane region" description="Helical" evidence="1">
    <location>
        <begin position="253"/>
        <end position="274"/>
    </location>
</feature>
<dbReference type="Proteomes" id="UP001055219">
    <property type="component" value="Unassembled WGS sequence"/>
</dbReference>
<feature type="transmembrane region" description="Helical" evidence="1">
    <location>
        <begin position="362"/>
        <end position="383"/>
    </location>
</feature>
<reference evidence="2" key="2">
    <citation type="submission" date="2022-07" db="EMBL/GenBank/DDBJ databases">
        <authorList>
            <person name="Goncalves M.F.M."/>
            <person name="Hilario S."/>
            <person name="Van De Peer Y."/>
            <person name="Esteves A.C."/>
            <person name="Alves A."/>
        </authorList>
    </citation>
    <scope>NUCLEOTIDE SEQUENCE</scope>
    <source>
        <strain evidence="2">MUM 19.33</strain>
    </source>
</reference>
<dbReference type="AlphaFoldDB" id="A0A9Q0BHV4"/>
<sequence>MGQKHSLIEVCEDRGKNLSEESCQISFDGSGNVSSFGGIGTGEFEADPDIAGFGIFIAFMTLSAIVSFAGLCLIILRGVVLRFAPDKRDAKKFVRWYDYSKKAHQLVDNLILSSADAQLFLILAFGGAFYWTSQCTVSLYHYLVAFHMILAGLATFLLAFVMISQPYKEFFSTVARLTIFLICLIAVSNSKDMQRAYLERLQDIQSHLPTSNQRDSFIILPAYCILEQLLDPSEDLGTEERQHLANRGIERSVYPQFVTICTLFGFTTFFTLLGPQIRFFVLPRSIDDCHGPIDALDADEKRGALLDDQIYLGLFYKIVVWIACVAIIIWNWITVAFLRKWIDESEWLNNKGGNAENDVLGIGQLAPLASLGTIGLVLVDIAWDFAKHWHPLRWWTGEDDVFKGPNIWASRVPVELQRYPNSRI</sequence>
<keyword evidence="1" id="KW-0812">Transmembrane</keyword>
<comment type="caution">
    <text evidence="2">The sequence shown here is derived from an EMBL/GenBank/DDBJ whole genome shotgun (WGS) entry which is preliminary data.</text>
</comment>
<protein>
    <submittedName>
        <fullName evidence="2">Uncharacterized protein</fullName>
    </submittedName>
</protein>